<proteinExistence type="predicted"/>
<organism evidence="1 2">
    <name type="scientific">Peronospora effusa</name>
    <dbReference type="NCBI Taxonomy" id="542832"/>
    <lineage>
        <taxon>Eukaryota</taxon>
        <taxon>Sar</taxon>
        <taxon>Stramenopiles</taxon>
        <taxon>Oomycota</taxon>
        <taxon>Peronosporomycetes</taxon>
        <taxon>Peronosporales</taxon>
        <taxon>Peronosporaceae</taxon>
        <taxon>Peronospora</taxon>
    </lineage>
</organism>
<accession>A0A425CJZ2</accession>
<dbReference type="AlphaFoldDB" id="A0A425CJZ2"/>
<sequence>MDSDQVDQKYYDFCKIKTCVAKIGKEANKVPSCVTKDGKDIKFLMQVLVGSCQVASESSE</sequence>
<dbReference type="Proteomes" id="UP000286097">
    <property type="component" value="Unassembled WGS sequence"/>
</dbReference>
<reference evidence="1 2" key="1">
    <citation type="submission" date="2018-06" db="EMBL/GenBank/DDBJ databases">
        <title>Comparative genomics of downy mildews reveals potential adaptations to biotrophy.</title>
        <authorList>
            <person name="Fletcher K."/>
            <person name="Klosterman S.J."/>
            <person name="Derevnina L."/>
            <person name="Martin F."/>
            <person name="Koike S."/>
            <person name="Reyes Chin-Wo S."/>
            <person name="Mou B."/>
            <person name="Michelmore R."/>
        </authorList>
    </citation>
    <scope>NUCLEOTIDE SEQUENCE [LARGE SCALE GENOMIC DNA]</scope>
    <source>
        <strain evidence="1 2">R13</strain>
    </source>
</reference>
<comment type="caution">
    <text evidence="1">The sequence shown here is derived from an EMBL/GenBank/DDBJ whole genome shotgun (WGS) entry which is preliminary data.</text>
</comment>
<dbReference type="VEuPathDB" id="FungiDB:DD237_001112"/>
<dbReference type="EMBL" id="QKXF01000098">
    <property type="protein sequence ID" value="RQM17337.1"/>
    <property type="molecule type" value="Genomic_DNA"/>
</dbReference>
<gene>
    <name evidence="1" type="ORF">DD237_001112</name>
</gene>
<protein>
    <submittedName>
        <fullName evidence="1">Uncharacterized protein</fullName>
    </submittedName>
</protein>
<name>A0A425CJZ2_9STRA</name>
<evidence type="ECO:0000313" key="1">
    <source>
        <dbReference type="EMBL" id="RQM17337.1"/>
    </source>
</evidence>
<evidence type="ECO:0000313" key="2">
    <source>
        <dbReference type="Proteomes" id="UP000286097"/>
    </source>
</evidence>